<evidence type="ECO:0000256" key="11">
    <source>
        <dbReference type="ARBA" id="ARBA00047518"/>
    </source>
</evidence>
<keyword evidence="7" id="KW-0067">ATP-binding</keyword>
<dbReference type="CDD" id="cd05403">
    <property type="entry name" value="NT_KNTase_like"/>
    <property type="match status" value="1"/>
</dbReference>
<dbReference type="GO" id="GO:0046872">
    <property type="term" value="F:metal ion binding"/>
    <property type="evidence" value="ECO:0007669"/>
    <property type="project" value="UniProtKB-KW"/>
</dbReference>
<dbReference type="EMBL" id="JABXWR010000001">
    <property type="protein sequence ID" value="NVO65972.1"/>
    <property type="molecule type" value="Genomic_DNA"/>
</dbReference>
<evidence type="ECO:0000256" key="9">
    <source>
        <dbReference type="ARBA" id="ARBA00034531"/>
    </source>
</evidence>
<feature type="domain" description="Polymerase nucleotidyl transferase" evidence="13">
    <location>
        <begin position="16"/>
        <end position="94"/>
    </location>
</feature>
<evidence type="ECO:0000256" key="8">
    <source>
        <dbReference type="ARBA" id="ARBA00022842"/>
    </source>
</evidence>
<dbReference type="OrthoDB" id="61846at2157"/>
<dbReference type="Gene3D" id="3.30.460.10">
    <property type="entry name" value="Beta Polymerase, domain 2"/>
    <property type="match status" value="1"/>
</dbReference>
<keyword evidence="8" id="KW-0460">Magnesium</keyword>
<evidence type="ECO:0000256" key="1">
    <source>
        <dbReference type="ARBA" id="ARBA00001946"/>
    </source>
</evidence>
<dbReference type="AlphaFoldDB" id="A0A7K4HLC3"/>
<keyword evidence="4" id="KW-0548">Nucleotidyltransferase</keyword>
<dbReference type="GO" id="GO:0005524">
    <property type="term" value="F:ATP binding"/>
    <property type="evidence" value="ECO:0007669"/>
    <property type="project" value="UniProtKB-KW"/>
</dbReference>
<keyword evidence="2" id="KW-1277">Toxin-antitoxin system</keyword>
<evidence type="ECO:0000256" key="7">
    <source>
        <dbReference type="ARBA" id="ARBA00022840"/>
    </source>
</evidence>
<evidence type="ECO:0000256" key="2">
    <source>
        <dbReference type="ARBA" id="ARBA00022649"/>
    </source>
</evidence>
<protein>
    <recommendedName>
        <fullName evidence="9">protein adenylyltransferase</fullName>
        <ecNumber evidence="9">2.7.7.108</ecNumber>
    </recommendedName>
</protein>
<name>A0A7K4HLC3_9EURY</name>
<evidence type="ECO:0000256" key="12">
    <source>
        <dbReference type="ARBA" id="ARBA00048696"/>
    </source>
</evidence>
<dbReference type="PANTHER" id="PTHR33571:SF14">
    <property type="entry name" value="PROTEIN ADENYLYLTRANSFERASE MJ0435-RELATED"/>
    <property type="match status" value="1"/>
</dbReference>
<evidence type="ECO:0000256" key="5">
    <source>
        <dbReference type="ARBA" id="ARBA00022723"/>
    </source>
</evidence>
<dbReference type="SUPFAM" id="SSF81301">
    <property type="entry name" value="Nucleotidyltransferase"/>
    <property type="match status" value="1"/>
</dbReference>
<dbReference type="InterPro" id="IPR043519">
    <property type="entry name" value="NT_sf"/>
</dbReference>
<organism evidence="14 15">
    <name type="scientific">Methanofollis tationis</name>
    <dbReference type="NCBI Taxonomy" id="81417"/>
    <lineage>
        <taxon>Archaea</taxon>
        <taxon>Methanobacteriati</taxon>
        <taxon>Methanobacteriota</taxon>
        <taxon>Stenosarchaea group</taxon>
        <taxon>Methanomicrobia</taxon>
        <taxon>Methanomicrobiales</taxon>
        <taxon>Methanomicrobiaceae</taxon>
        <taxon>Methanofollis</taxon>
    </lineage>
</organism>
<dbReference type="InterPro" id="IPR002934">
    <property type="entry name" value="Polymerase_NTP_transf_dom"/>
</dbReference>
<evidence type="ECO:0000256" key="3">
    <source>
        <dbReference type="ARBA" id="ARBA00022679"/>
    </source>
</evidence>
<comment type="catalytic activity">
    <reaction evidence="11">
        <text>O-(5'-adenylyl)-L-tyrosyl-[protein] + ATP = O-[5'-(adenylyl-(5'-&gt;3')-adenylyl)]-L-tyrosyl-[protein] + diphosphate</text>
        <dbReference type="Rhea" id="RHEA:66528"/>
        <dbReference type="Rhea" id="RHEA-COMP:13846"/>
        <dbReference type="Rhea" id="RHEA-COMP:17046"/>
        <dbReference type="ChEBI" id="CHEBI:30616"/>
        <dbReference type="ChEBI" id="CHEBI:33019"/>
        <dbReference type="ChEBI" id="CHEBI:83624"/>
        <dbReference type="ChEBI" id="CHEBI:167160"/>
    </reaction>
</comment>
<dbReference type="Proteomes" id="UP000570823">
    <property type="component" value="Unassembled WGS sequence"/>
</dbReference>
<keyword evidence="5" id="KW-0479">Metal-binding</keyword>
<evidence type="ECO:0000259" key="13">
    <source>
        <dbReference type="Pfam" id="PF01909"/>
    </source>
</evidence>
<evidence type="ECO:0000256" key="10">
    <source>
        <dbReference type="ARBA" id="ARBA00038276"/>
    </source>
</evidence>
<gene>
    <name evidence="14" type="ORF">HWN36_01240</name>
</gene>
<dbReference type="RefSeq" id="WP_176787522.1">
    <property type="nucleotide sequence ID" value="NZ_JABXWR010000001.1"/>
</dbReference>
<proteinExistence type="inferred from homology"/>
<evidence type="ECO:0000256" key="4">
    <source>
        <dbReference type="ARBA" id="ARBA00022695"/>
    </source>
</evidence>
<accession>A0A7K4HLC3</accession>
<comment type="cofactor">
    <cofactor evidence="1">
        <name>Mg(2+)</name>
        <dbReference type="ChEBI" id="CHEBI:18420"/>
    </cofactor>
</comment>
<keyword evidence="15" id="KW-1185">Reference proteome</keyword>
<evidence type="ECO:0000256" key="6">
    <source>
        <dbReference type="ARBA" id="ARBA00022741"/>
    </source>
</evidence>
<dbReference type="GO" id="GO:0070733">
    <property type="term" value="F:AMPylase activity"/>
    <property type="evidence" value="ECO:0007669"/>
    <property type="project" value="UniProtKB-EC"/>
</dbReference>
<evidence type="ECO:0000313" key="14">
    <source>
        <dbReference type="EMBL" id="NVO65972.1"/>
    </source>
</evidence>
<comment type="caution">
    <text evidence="14">The sequence shown here is derived from an EMBL/GenBank/DDBJ whole genome shotgun (WGS) entry which is preliminary data.</text>
</comment>
<dbReference type="Pfam" id="PF01909">
    <property type="entry name" value="NTP_transf_2"/>
    <property type="match status" value="1"/>
</dbReference>
<dbReference type="InterPro" id="IPR052038">
    <property type="entry name" value="Type-VII_TA_antitoxin"/>
</dbReference>
<dbReference type="PANTHER" id="PTHR33571">
    <property type="entry name" value="SSL8005 PROTEIN"/>
    <property type="match status" value="1"/>
</dbReference>
<sequence>MLTAEGIIGALADHRARIRSLGVRRIGIFGSFVRGEEGEDSDIDTLIEFEEGRRSFDTYMDLTFFLEDLFGRSVDLVDRDTLKPGLAPHILRSVRYVQGIESLSKRHS</sequence>
<comment type="similarity">
    <text evidence="10">Belongs to the MntA antitoxin family.</text>
</comment>
<dbReference type="EC" id="2.7.7.108" evidence="9"/>
<keyword evidence="3 14" id="KW-0808">Transferase</keyword>
<evidence type="ECO:0000313" key="15">
    <source>
        <dbReference type="Proteomes" id="UP000570823"/>
    </source>
</evidence>
<comment type="catalytic activity">
    <reaction evidence="12">
        <text>L-tyrosyl-[protein] + ATP = O-(5'-adenylyl)-L-tyrosyl-[protein] + diphosphate</text>
        <dbReference type="Rhea" id="RHEA:54288"/>
        <dbReference type="Rhea" id="RHEA-COMP:10136"/>
        <dbReference type="Rhea" id="RHEA-COMP:13846"/>
        <dbReference type="ChEBI" id="CHEBI:30616"/>
        <dbReference type="ChEBI" id="CHEBI:33019"/>
        <dbReference type="ChEBI" id="CHEBI:46858"/>
        <dbReference type="ChEBI" id="CHEBI:83624"/>
        <dbReference type="EC" id="2.7.7.108"/>
    </reaction>
</comment>
<keyword evidence="6" id="KW-0547">Nucleotide-binding</keyword>
<reference evidence="14 15" key="1">
    <citation type="submission" date="2020-06" db="EMBL/GenBank/DDBJ databases">
        <title>Methanofollis fontis sp. nov., a methanogen isolated from marine sediments near a cold seep at Four-Way Closure Ridge offshore southwestern Taiwan.</title>
        <authorList>
            <person name="Chen S.-C."/>
            <person name="Teng N.-H."/>
            <person name="Lin Y.-S."/>
            <person name="Lai M.-C."/>
            <person name="Chen H.-H."/>
            <person name="Wang C.-C."/>
        </authorList>
    </citation>
    <scope>NUCLEOTIDE SEQUENCE [LARGE SCALE GENOMIC DNA]</scope>
    <source>
        <strain evidence="14 15">DSM 2702</strain>
    </source>
</reference>